<gene>
    <name evidence="7" type="ORF">JRO89_XS02G0006700</name>
</gene>
<dbReference type="Proteomes" id="UP000827721">
    <property type="component" value="Unassembled WGS sequence"/>
</dbReference>
<evidence type="ECO:0000256" key="2">
    <source>
        <dbReference type="ARBA" id="ARBA00022630"/>
    </source>
</evidence>
<protein>
    <recommendedName>
        <fullName evidence="6">Flavin-containing monooxygenase</fullName>
        <ecNumber evidence="6">1.-.-.-</ecNumber>
    </recommendedName>
</protein>
<dbReference type="EMBL" id="JAFEMO010000002">
    <property type="protein sequence ID" value="KAH7574802.1"/>
    <property type="molecule type" value="Genomic_DNA"/>
</dbReference>
<sequence length="1024" mass="117507">MRVRWLAELLDGTFKLPSIKEMENDILEWDRYMKRYSGRYYRRSCIAAAAMEKKQIGIIGAGISGLLACKYMLSKGFDPVIFEATSGIGGVWTKTIETTRLQTPRPLYQFSDFPWPSSVTEDFPPQDQVFDYIQSYAQHFDLIKHIIFNTKVVGVEYEGLSEREIQSWSLWNGNGQPVSDEGKWKVVVENMENNSTEVHQVDFVILCVGRFSDIPNIPEFPPKKGPEAFHGKAIHSMDYSAMDYQSAANFVKGKQVTVVGFSKSALDIAMECSAANGLTNPCTVLYRTEQWNLPDYLPWGVPLTYLYLNRFSELLLRKPGEGFLLSLLATLLSPLISSCLITTVPENFYDKVEEGSIILKKSQSFSFCEEGVLVDDGEAATPLKTDVVILATGFRGDKKLKDIFTSRTFQDYIAGSPNEILPLYREIIHPRIPQLAVIGFSESFSNLYTSEMRCRWLAELLDGTFKLPTIKDMENDMVEWDGYMKRYSGKYYRRSCIGALHIWYNDQLCKDMGWNPKRKKGFVAELFEPYGPLDYVPVSKEKGAYAIEIYAKEWREKLPSLELVSVAFWPVVTEEFPNQHQVLDYIQSYAHHFDLLKFIRFNTKVVGIEHEGLSDKEIQSWRLWNGNGQPFSSKGKWKVLVEDTLNHSTEVYQVDFVILCVGQFSDVPNIPQFPPNKGPEAFRGKVVHSIDYAASMDVETAANFVKGKRVTIVGFQKSAMDIAMECSSVNGLKNPCTVLYKTKHWNVPDYLPWGVPLAYLYLNRFSELLVHKPGEGFLLGVLAKMLSPLRWACSKFVESHIKKKHQLAKHGMVPKHSFLQELSSCSTPTVPEKFYEKVEEGSIVLKNSQSFSFCEEGILVDNEIEPLKTDLVIFATGYRGDKKLNDMFVSQTFQDYMIGSLHETLPLYREIIHPRIPQLAVIEFSESLSNLYASEMRSRWLAELLDGTFKLPSIKDMENDMVEWDRYMKRYSGRYYWRSCIAALHIWYNDQLCRDMGWNPKRKKGFFAELFEPYGPLDYVNNFK</sequence>
<reference evidence="7 8" key="1">
    <citation type="submission" date="2021-02" db="EMBL/GenBank/DDBJ databases">
        <title>Plant Genome Project.</title>
        <authorList>
            <person name="Zhang R.-G."/>
        </authorList>
    </citation>
    <scope>NUCLEOTIDE SEQUENCE [LARGE SCALE GENOMIC DNA]</scope>
    <source>
        <tissue evidence="7">Leaves</tissue>
    </source>
</reference>
<comment type="similarity">
    <text evidence="1 6">Belongs to the FMO family.</text>
</comment>
<keyword evidence="3 6" id="KW-0274">FAD</keyword>
<dbReference type="PANTHER" id="PTHR23023">
    <property type="entry name" value="DIMETHYLANILINE MONOOXYGENASE"/>
    <property type="match status" value="1"/>
</dbReference>
<evidence type="ECO:0000313" key="7">
    <source>
        <dbReference type="EMBL" id="KAH7574802.1"/>
    </source>
</evidence>
<accession>A0ABQ8IDS0</accession>
<evidence type="ECO:0000256" key="4">
    <source>
        <dbReference type="ARBA" id="ARBA00022857"/>
    </source>
</evidence>
<keyword evidence="4" id="KW-0521">NADP</keyword>
<dbReference type="SUPFAM" id="SSF51905">
    <property type="entry name" value="FAD/NAD(P)-binding domain"/>
    <property type="match status" value="4"/>
</dbReference>
<name>A0ABQ8IDS0_9ROSI</name>
<comment type="cofactor">
    <cofactor evidence="6">
        <name>FAD</name>
        <dbReference type="ChEBI" id="CHEBI:57692"/>
    </cofactor>
</comment>
<proteinExistence type="inferred from homology"/>
<comment type="caution">
    <text evidence="7">The sequence shown here is derived from an EMBL/GenBank/DDBJ whole genome shotgun (WGS) entry which is preliminary data.</text>
</comment>
<dbReference type="InterPro" id="IPR000960">
    <property type="entry name" value="Flavin_mOase"/>
</dbReference>
<dbReference type="Pfam" id="PF00743">
    <property type="entry name" value="FMO-like"/>
    <property type="match status" value="2"/>
</dbReference>
<evidence type="ECO:0000256" key="6">
    <source>
        <dbReference type="RuleBase" id="RU361177"/>
    </source>
</evidence>
<keyword evidence="8" id="KW-1185">Reference proteome</keyword>
<organism evidence="7 8">
    <name type="scientific">Xanthoceras sorbifolium</name>
    <dbReference type="NCBI Taxonomy" id="99658"/>
    <lineage>
        <taxon>Eukaryota</taxon>
        <taxon>Viridiplantae</taxon>
        <taxon>Streptophyta</taxon>
        <taxon>Embryophyta</taxon>
        <taxon>Tracheophyta</taxon>
        <taxon>Spermatophyta</taxon>
        <taxon>Magnoliopsida</taxon>
        <taxon>eudicotyledons</taxon>
        <taxon>Gunneridae</taxon>
        <taxon>Pentapetalae</taxon>
        <taxon>rosids</taxon>
        <taxon>malvids</taxon>
        <taxon>Sapindales</taxon>
        <taxon>Sapindaceae</taxon>
        <taxon>Xanthoceroideae</taxon>
        <taxon>Xanthoceras</taxon>
    </lineage>
</organism>
<keyword evidence="5 6" id="KW-0560">Oxidoreductase</keyword>
<dbReference type="InterPro" id="IPR020946">
    <property type="entry name" value="Flavin_mOase-like"/>
</dbReference>
<dbReference type="Gene3D" id="3.50.50.60">
    <property type="entry name" value="FAD/NAD(P)-binding domain"/>
    <property type="match status" value="4"/>
</dbReference>
<evidence type="ECO:0000256" key="3">
    <source>
        <dbReference type="ARBA" id="ARBA00022827"/>
    </source>
</evidence>
<evidence type="ECO:0000256" key="5">
    <source>
        <dbReference type="ARBA" id="ARBA00023002"/>
    </source>
</evidence>
<keyword evidence="2 6" id="KW-0285">Flavoprotein</keyword>
<evidence type="ECO:0000313" key="8">
    <source>
        <dbReference type="Proteomes" id="UP000827721"/>
    </source>
</evidence>
<dbReference type="InterPro" id="IPR036188">
    <property type="entry name" value="FAD/NAD-bd_sf"/>
</dbReference>
<evidence type="ECO:0000256" key="1">
    <source>
        <dbReference type="ARBA" id="ARBA00009183"/>
    </source>
</evidence>
<keyword evidence="6" id="KW-0503">Monooxygenase</keyword>
<dbReference type="InterPro" id="IPR050346">
    <property type="entry name" value="FMO-like"/>
</dbReference>
<dbReference type="PRINTS" id="PR00370">
    <property type="entry name" value="FMOXYGENASE"/>
</dbReference>
<dbReference type="EC" id="1.-.-.-" evidence="6"/>